<evidence type="ECO:0000313" key="2">
    <source>
        <dbReference type="EMBL" id="KAF4433742.1"/>
    </source>
</evidence>
<evidence type="ECO:0000313" key="3">
    <source>
        <dbReference type="Proteomes" id="UP000536711"/>
    </source>
</evidence>
<dbReference type="Proteomes" id="UP000536711">
    <property type="component" value="Unassembled WGS sequence"/>
</dbReference>
<dbReference type="OrthoDB" id="4526764at2759"/>
<proteinExistence type="predicted"/>
<accession>A0A8H4NIG4</accession>
<sequence>MNPQSEPHDVDPPFDLHDDEHIQGNNFAFTPSQLHRLLTAKNISALRAFGGLLGLAAGLRTDISAGLSADETTLDGTVTLDEAVASGSLERPPVLSAASPPPSPPLLHNGLFEHRDNHFVDRKRTIMDSIQ</sequence>
<name>A0A8H4NIG4_9HYPO</name>
<reference evidence="2 3" key="1">
    <citation type="submission" date="2020-01" db="EMBL/GenBank/DDBJ databases">
        <title>Identification and distribution of gene clusters putatively required for synthesis of sphingolipid metabolism inhibitors in phylogenetically diverse species of the filamentous fungus Fusarium.</title>
        <authorList>
            <person name="Kim H.-S."/>
            <person name="Busman M."/>
            <person name="Brown D.W."/>
            <person name="Divon H."/>
            <person name="Uhlig S."/>
            <person name="Proctor R.H."/>
        </authorList>
    </citation>
    <scope>NUCLEOTIDE SEQUENCE [LARGE SCALE GENOMIC DNA]</scope>
    <source>
        <strain evidence="2 3">NRRL 13308</strain>
    </source>
</reference>
<feature type="region of interest" description="Disordered" evidence="1">
    <location>
        <begin position="87"/>
        <end position="107"/>
    </location>
</feature>
<protein>
    <submittedName>
        <fullName evidence="2">Calcium-transporting ATPase 2</fullName>
    </submittedName>
</protein>
<organism evidence="2 3">
    <name type="scientific">Fusarium acutatum</name>
    <dbReference type="NCBI Taxonomy" id="78861"/>
    <lineage>
        <taxon>Eukaryota</taxon>
        <taxon>Fungi</taxon>
        <taxon>Dikarya</taxon>
        <taxon>Ascomycota</taxon>
        <taxon>Pezizomycotina</taxon>
        <taxon>Sordariomycetes</taxon>
        <taxon>Hypocreomycetidae</taxon>
        <taxon>Hypocreales</taxon>
        <taxon>Nectriaceae</taxon>
        <taxon>Fusarium</taxon>
        <taxon>Fusarium fujikuroi species complex</taxon>
    </lineage>
</organism>
<gene>
    <name evidence="2" type="ORF">FACUT_8079</name>
</gene>
<dbReference type="EMBL" id="JAADJF010000218">
    <property type="protein sequence ID" value="KAF4433742.1"/>
    <property type="molecule type" value="Genomic_DNA"/>
</dbReference>
<evidence type="ECO:0000256" key="1">
    <source>
        <dbReference type="SAM" id="MobiDB-lite"/>
    </source>
</evidence>
<comment type="caution">
    <text evidence="2">The sequence shown here is derived from an EMBL/GenBank/DDBJ whole genome shotgun (WGS) entry which is preliminary data.</text>
</comment>
<dbReference type="AlphaFoldDB" id="A0A8H4NIG4"/>
<keyword evidence="3" id="KW-1185">Reference proteome</keyword>